<dbReference type="RefSeq" id="WP_142582363.1">
    <property type="nucleotide sequence ID" value="NZ_CABFPH010000013.1"/>
</dbReference>
<keyword evidence="1" id="KW-0472">Membrane</keyword>
<organism evidence="2 3">
    <name type="scientific">Methylobacterium symbioticum</name>
    <dbReference type="NCBI Taxonomy" id="2584084"/>
    <lineage>
        <taxon>Bacteria</taxon>
        <taxon>Pseudomonadati</taxon>
        <taxon>Pseudomonadota</taxon>
        <taxon>Alphaproteobacteria</taxon>
        <taxon>Hyphomicrobiales</taxon>
        <taxon>Methylobacteriaceae</taxon>
        <taxon>Methylobacterium</taxon>
    </lineage>
</organism>
<dbReference type="OrthoDB" id="1495896at2"/>
<dbReference type="InterPro" id="IPR013783">
    <property type="entry name" value="Ig-like_fold"/>
</dbReference>
<evidence type="ECO:0000313" key="2">
    <source>
        <dbReference type="EMBL" id="VUD70802.1"/>
    </source>
</evidence>
<dbReference type="Proteomes" id="UP000410984">
    <property type="component" value="Unassembled WGS sequence"/>
</dbReference>
<keyword evidence="3" id="KW-1185">Reference proteome</keyword>
<proteinExistence type="predicted"/>
<keyword evidence="1" id="KW-1133">Transmembrane helix</keyword>
<dbReference type="Pfam" id="PF05751">
    <property type="entry name" value="FixH"/>
    <property type="match status" value="1"/>
</dbReference>
<evidence type="ECO:0008006" key="4">
    <source>
        <dbReference type="Google" id="ProtNLM"/>
    </source>
</evidence>
<feature type="transmembrane region" description="Helical" evidence="1">
    <location>
        <begin position="25"/>
        <end position="48"/>
    </location>
</feature>
<evidence type="ECO:0000256" key="1">
    <source>
        <dbReference type="SAM" id="Phobius"/>
    </source>
</evidence>
<keyword evidence="1" id="KW-0812">Transmembrane</keyword>
<dbReference type="PIRSF" id="PIRSF011386">
    <property type="entry name" value="FixH"/>
    <property type="match status" value="1"/>
</dbReference>
<dbReference type="InterPro" id="IPR008620">
    <property type="entry name" value="FixH"/>
</dbReference>
<accession>A0A509E9G9</accession>
<dbReference type="InterPro" id="IPR018037">
    <property type="entry name" value="FixH_proteobacterial"/>
</dbReference>
<sequence length="175" mass="18695">MSAADSIRAERPPGAPTPRLTGGRIFAIVAAFFGTVASADAILVASALRTWSGLEEPSPYQASQRYNAELRSARAQGARGWSLASMALRAGRTDAALTVTLRDGGGAPLDGRSLRARLERPTDKRADRTLALTPSAPGTYTGRLAEVASGQWDLVVEVVEAERPAFRRRHRVVLD</sequence>
<protein>
    <recommendedName>
        <fullName evidence="4">Nitrogen fixation protein FixH</fullName>
    </recommendedName>
</protein>
<evidence type="ECO:0000313" key="3">
    <source>
        <dbReference type="Proteomes" id="UP000410984"/>
    </source>
</evidence>
<dbReference type="AlphaFoldDB" id="A0A509E9G9"/>
<reference evidence="2 3" key="1">
    <citation type="submission" date="2019-06" db="EMBL/GenBank/DDBJ databases">
        <authorList>
            <person name="Rodrigo-Torres L."/>
            <person name="Arahal R. D."/>
            <person name="Lucena T."/>
        </authorList>
    </citation>
    <scope>NUCLEOTIDE SEQUENCE [LARGE SCALE GENOMIC DNA]</scope>
    <source>
        <strain evidence="2 3">SB0023/3</strain>
    </source>
</reference>
<gene>
    <name evidence="2" type="ORF">MET9862_01375</name>
</gene>
<dbReference type="EMBL" id="CABFPH010000013">
    <property type="protein sequence ID" value="VUD70802.1"/>
    <property type="molecule type" value="Genomic_DNA"/>
</dbReference>
<dbReference type="Gene3D" id="2.60.40.10">
    <property type="entry name" value="Immunoglobulins"/>
    <property type="match status" value="1"/>
</dbReference>
<name>A0A509E9G9_9HYPH</name>